<feature type="transmembrane region" description="Helical" evidence="5">
    <location>
        <begin position="12"/>
        <end position="40"/>
    </location>
</feature>
<feature type="transmembrane region" description="Helical" evidence="5">
    <location>
        <begin position="99"/>
        <end position="121"/>
    </location>
</feature>
<evidence type="ECO:0000313" key="7">
    <source>
        <dbReference type="EMBL" id="PJF47614.1"/>
    </source>
</evidence>
<accession>A0A2M8QCU2</accession>
<comment type="caution">
    <text evidence="7">The sequence shown here is derived from an EMBL/GenBank/DDBJ whole genome shotgun (WGS) entry which is preliminary data.</text>
</comment>
<feature type="transmembrane region" description="Helical" evidence="5">
    <location>
        <begin position="133"/>
        <end position="156"/>
    </location>
</feature>
<evidence type="ECO:0000256" key="2">
    <source>
        <dbReference type="ARBA" id="ARBA00022723"/>
    </source>
</evidence>
<evidence type="ECO:0000259" key="6">
    <source>
        <dbReference type="PROSITE" id="PS51007"/>
    </source>
</evidence>
<feature type="transmembrane region" description="Helical" evidence="5">
    <location>
        <begin position="259"/>
        <end position="277"/>
    </location>
</feature>
<organism evidence="7 8">
    <name type="scientific">Candidatus Thermofonsia Clade 3 bacterium</name>
    <dbReference type="NCBI Taxonomy" id="2364212"/>
    <lineage>
        <taxon>Bacteria</taxon>
        <taxon>Bacillati</taxon>
        <taxon>Chloroflexota</taxon>
        <taxon>Candidatus Thermofontia</taxon>
        <taxon>Candidatus Thermofonsia Clade 3</taxon>
    </lineage>
</organism>
<keyword evidence="5" id="KW-0812">Transmembrane</keyword>
<name>A0A2M8QCU2_9CHLR</name>
<feature type="domain" description="Cytochrome c" evidence="6">
    <location>
        <begin position="371"/>
        <end position="457"/>
    </location>
</feature>
<feature type="transmembrane region" description="Helical" evidence="5">
    <location>
        <begin position="284"/>
        <end position="300"/>
    </location>
</feature>
<feature type="transmembrane region" description="Helical" evidence="5">
    <location>
        <begin position="176"/>
        <end position="200"/>
    </location>
</feature>
<dbReference type="GO" id="GO:0046872">
    <property type="term" value="F:metal ion binding"/>
    <property type="evidence" value="ECO:0007669"/>
    <property type="project" value="UniProtKB-KW"/>
</dbReference>
<gene>
    <name evidence="7" type="ORF">CUN48_07790</name>
</gene>
<feature type="transmembrane region" description="Helical" evidence="5">
    <location>
        <begin position="60"/>
        <end position="79"/>
    </location>
</feature>
<keyword evidence="1 4" id="KW-0349">Heme</keyword>
<evidence type="ECO:0000256" key="4">
    <source>
        <dbReference type="PROSITE-ProRule" id="PRU00433"/>
    </source>
</evidence>
<evidence type="ECO:0000313" key="8">
    <source>
        <dbReference type="Proteomes" id="UP000230790"/>
    </source>
</evidence>
<evidence type="ECO:0000256" key="3">
    <source>
        <dbReference type="ARBA" id="ARBA00023004"/>
    </source>
</evidence>
<dbReference type="SUPFAM" id="SSF46626">
    <property type="entry name" value="Cytochrome c"/>
    <property type="match status" value="1"/>
</dbReference>
<evidence type="ECO:0000256" key="5">
    <source>
        <dbReference type="SAM" id="Phobius"/>
    </source>
</evidence>
<dbReference type="EMBL" id="PGTN01000041">
    <property type="protein sequence ID" value="PJF47614.1"/>
    <property type="molecule type" value="Genomic_DNA"/>
</dbReference>
<dbReference type="GO" id="GO:0020037">
    <property type="term" value="F:heme binding"/>
    <property type="evidence" value="ECO:0007669"/>
    <property type="project" value="InterPro"/>
</dbReference>
<proteinExistence type="predicted"/>
<dbReference type="InterPro" id="IPR009056">
    <property type="entry name" value="Cyt_c-like_dom"/>
</dbReference>
<keyword evidence="5" id="KW-1133">Transmembrane helix</keyword>
<sequence>MYPFWEGLGIHSTLYLAVVSAFHVLVSHLTVAAAWFNLYLERRAVKERREELYAYLKRSALGLLVFAYVFGALAGVGIWQTTTSANPRGISTLIHNFVLFWGSEWYMFLIDVIGIIAYYYTFDRVSRQTHLRLAWILALGGTGTLSIIVGILSFKLTPGLWLETGNSLNGFFNPTFWPQVFLRFAFMFAITAAWSVFVAAGLPKGYFDRERIIRKASAFGLVGLIVGVLVWLVWYEPALPLRAKAILPSPAIPQPTFPMIYFGLLATFIGLLFALIAPGRQRQFMALGALAIMFLAIFGAERTREVLRKPDIIFGYMSSNQLLFNDLPARGIVSEERALAQTGMLGHLPFVPAPDAIASTSGDMTFGIGDPEVSMGRALAIQQCGSCHSVSDQTALTIAGVRLDLRSQAFLLKRRNLVTADQIDTYLKAIGGFPYMHPFVGSDAERRALARYLEAFLHHTYPETAELAKMQSQAR</sequence>
<dbReference type="InterPro" id="IPR036909">
    <property type="entry name" value="Cyt_c-like_dom_sf"/>
</dbReference>
<dbReference type="Proteomes" id="UP000230790">
    <property type="component" value="Unassembled WGS sequence"/>
</dbReference>
<evidence type="ECO:0000256" key="1">
    <source>
        <dbReference type="ARBA" id="ARBA00022617"/>
    </source>
</evidence>
<dbReference type="GO" id="GO:0009055">
    <property type="term" value="F:electron transfer activity"/>
    <property type="evidence" value="ECO:0007669"/>
    <property type="project" value="InterPro"/>
</dbReference>
<dbReference type="PROSITE" id="PS51007">
    <property type="entry name" value="CYTC"/>
    <property type="match status" value="1"/>
</dbReference>
<keyword evidence="2 4" id="KW-0479">Metal-binding</keyword>
<keyword evidence="5" id="KW-0472">Membrane</keyword>
<reference evidence="7 8" key="1">
    <citation type="submission" date="2017-11" db="EMBL/GenBank/DDBJ databases">
        <title>Evolution of Phototrophy in the Chloroflexi Phylum Driven by Horizontal Gene Transfer.</title>
        <authorList>
            <person name="Ward L.M."/>
            <person name="Hemp J."/>
            <person name="Shih P.M."/>
            <person name="Mcglynn S.E."/>
            <person name="Fischer W."/>
        </authorList>
    </citation>
    <scope>NUCLEOTIDE SEQUENCE [LARGE SCALE GENOMIC DNA]</scope>
    <source>
        <strain evidence="7">JP3_7</strain>
    </source>
</reference>
<feature type="transmembrane region" description="Helical" evidence="5">
    <location>
        <begin position="212"/>
        <end position="234"/>
    </location>
</feature>
<keyword evidence="3 4" id="KW-0408">Iron</keyword>
<protein>
    <recommendedName>
        <fullName evidence="6">Cytochrome c domain-containing protein</fullName>
    </recommendedName>
</protein>
<dbReference type="AlphaFoldDB" id="A0A2M8QCU2"/>